<dbReference type="EMBL" id="AUYB01000098">
    <property type="protein sequence ID" value="KZN39834.1"/>
    <property type="molecule type" value="Genomic_DNA"/>
</dbReference>
<name>A0A166X9E8_9GAMM</name>
<sequence length="388" mass="43009">MMASKQNTSFNWFEIFRTGTHTDSSGNTQEFTAADLDTVVKNFSPQKSPLVVGHPKTDDPAWGWASALKVEGDKLFAQAEEVDQDFANAVENKRYPNRSVRLTKGEDGYELAHIGFLGGKAPALDGMKWQFSQEQSGIECVILEFAASERIERMTIDTTKAVVHLVKNLKTFFTDRFGAEHADKVFSEWEAEYLQEQVTLAEHEQRQELAANPEFAAPSNNLEELEVSDKTKNEPTDTEKALQAKLDAANKRNAEHEFNQRKFDAQTFIDTKVNGGNAPRITKTDGLAEFMAHLETGAASTFEFAASDGNQTSSANPAEFFKTLLLSLPEQSGLTKEFSRKDDNDETEIDNSADALAQRAVEYQSAQANKGVTISLSTAMDHVTQESN</sequence>
<dbReference type="RefSeq" id="WP_227008409.1">
    <property type="nucleotide sequence ID" value="NZ_AQHB01000023.1"/>
</dbReference>
<dbReference type="Proteomes" id="UP000076643">
    <property type="component" value="Unassembled WGS sequence"/>
</dbReference>
<evidence type="ECO:0000256" key="1">
    <source>
        <dbReference type="SAM" id="MobiDB-lite"/>
    </source>
</evidence>
<feature type="region of interest" description="Disordered" evidence="1">
    <location>
        <begin position="211"/>
        <end position="239"/>
    </location>
</feature>
<feature type="compositionally biased region" description="Basic and acidic residues" evidence="1">
    <location>
        <begin position="227"/>
        <end position="239"/>
    </location>
</feature>
<comment type="caution">
    <text evidence="2">The sequence shown here is derived from an EMBL/GenBank/DDBJ whole genome shotgun (WGS) entry which is preliminary data.</text>
</comment>
<evidence type="ECO:0000313" key="2">
    <source>
        <dbReference type="EMBL" id="KZN39834.1"/>
    </source>
</evidence>
<reference evidence="2 3" key="1">
    <citation type="submission" date="2013-07" db="EMBL/GenBank/DDBJ databases">
        <title>Comparative Genomic and Metabolomic Analysis of Twelve Strains of Pseudoalteromonas luteoviolacea.</title>
        <authorList>
            <person name="Vynne N.G."/>
            <person name="Mansson M."/>
            <person name="Gram L."/>
        </authorList>
    </citation>
    <scope>NUCLEOTIDE SEQUENCE [LARGE SCALE GENOMIC DNA]</scope>
    <source>
        <strain evidence="2 3">DSM 6061</strain>
    </source>
</reference>
<gene>
    <name evidence="2" type="ORF">N475_13835</name>
</gene>
<dbReference type="PATRIC" id="fig|1365250.3.peg.1997"/>
<dbReference type="AlphaFoldDB" id="A0A166X9E8"/>
<evidence type="ECO:0000313" key="3">
    <source>
        <dbReference type="Proteomes" id="UP000076643"/>
    </source>
</evidence>
<accession>A0A166X9E8</accession>
<protein>
    <submittedName>
        <fullName evidence="2">Uncharacterized protein</fullName>
    </submittedName>
</protein>
<keyword evidence="3" id="KW-1185">Reference proteome</keyword>
<organism evidence="2 3">
    <name type="scientific">Pseudoalteromonas luteoviolacea DSM 6061</name>
    <dbReference type="NCBI Taxonomy" id="1365250"/>
    <lineage>
        <taxon>Bacteria</taxon>
        <taxon>Pseudomonadati</taxon>
        <taxon>Pseudomonadota</taxon>
        <taxon>Gammaproteobacteria</taxon>
        <taxon>Alteromonadales</taxon>
        <taxon>Pseudoalteromonadaceae</taxon>
        <taxon>Pseudoalteromonas</taxon>
    </lineage>
</organism>
<proteinExistence type="predicted"/>